<dbReference type="InterPro" id="IPR050090">
    <property type="entry name" value="Tyrosine_recombinase_XerCD"/>
</dbReference>
<evidence type="ECO:0000313" key="5">
    <source>
        <dbReference type="Proteomes" id="UP000629098"/>
    </source>
</evidence>
<dbReference type="RefSeq" id="WP_190836144.1">
    <property type="nucleotide sequence ID" value="NZ_CAWPPI010000105.1"/>
</dbReference>
<comment type="caution">
    <text evidence="4">The sequence shown here is derived from an EMBL/GenBank/DDBJ whole genome shotgun (WGS) entry which is preliminary data.</text>
</comment>
<dbReference type="SUPFAM" id="SSF56349">
    <property type="entry name" value="DNA breaking-rejoining enzymes"/>
    <property type="match status" value="1"/>
</dbReference>
<evidence type="ECO:0000313" key="4">
    <source>
        <dbReference type="EMBL" id="MBD2777071.1"/>
    </source>
</evidence>
<name>A0A8J6XPT4_9CYAN</name>
<dbReference type="AlphaFoldDB" id="A0A8J6XPT4"/>
<keyword evidence="5" id="KW-1185">Reference proteome</keyword>
<dbReference type="Gene3D" id="1.10.443.10">
    <property type="entry name" value="Intergrase catalytic core"/>
    <property type="match status" value="1"/>
</dbReference>
<dbReference type="InterPro" id="IPR013762">
    <property type="entry name" value="Integrase-like_cat_sf"/>
</dbReference>
<evidence type="ECO:0000256" key="2">
    <source>
        <dbReference type="ARBA" id="ARBA00023172"/>
    </source>
</evidence>
<dbReference type="PROSITE" id="PS51898">
    <property type="entry name" value="TYR_RECOMBINASE"/>
    <property type="match status" value="1"/>
</dbReference>
<dbReference type="InterPro" id="IPR002104">
    <property type="entry name" value="Integrase_catalytic"/>
</dbReference>
<proteinExistence type="predicted"/>
<dbReference type="GO" id="GO:0006310">
    <property type="term" value="P:DNA recombination"/>
    <property type="evidence" value="ECO:0007669"/>
    <property type="project" value="UniProtKB-KW"/>
</dbReference>
<dbReference type="Gene3D" id="1.10.150.130">
    <property type="match status" value="1"/>
</dbReference>
<evidence type="ECO:0000256" key="1">
    <source>
        <dbReference type="ARBA" id="ARBA00023125"/>
    </source>
</evidence>
<dbReference type="GO" id="GO:0015074">
    <property type="term" value="P:DNA integration"/>
    <property type="evidence" value="ECO:0007669"/>
    <property type="project" value="InterPro"/>
</dbReference>
<dbReference type="GO" id="GO:0003677">
    <property type="term" value="F:DNA binding"/>
    <property type="evidence" value="ECO:0007669"/>
    <property type="project" value="UniProtKB-KW"/>
</dbReference>
<dbReference type="Proteomes" id="UP000629098">
    <property type="component" value="Unassembled WGS sequence"/>
</dbReference>
<gene>
    <name evidence="4" type="ORF">ICL16_34775</name>
</gene>
<reference evidence="4" key="1">
    <citation type="submission" date="2020-09" db="EMBL/GenBank/DDBJ databases">
        <title>Iningainema tapete sp. nov. (Scytonemataceae, Cyanobacteria) from greenhouses in central Florida (USA) produces two types of nodularin with biosynthetic potential for microcystin-LR and anabaenopeptins.</title>
        <authorList>
            <person name="Berthold D.E."/>
            <person name="Lefler F.W."/>
            <person name="Huang I.-S."/>
            <person name="Abdulla H."/>
            <person name="Zimba P.V."/>
            <person name="Laughinghouse H.D. IV."/>
        </authorList>
    </citation>
    <scope>NUCLEOTIDE SEQUENCE</scope>
    <source>
        <strain evidence="4">BLCCT55</strain>
    </source>
</reference>
<keyword evidence="2" id="KW-0233">DNA recombination</keyword>
<organism evidence="4 5">
    <name type="scientific">Iningainema tapete BLCC-T55</name>
    <dbReference type="NCBI Taxonomy" id="2748662"/>
    <lineage>
        <taxon>Bacteria</taxon>
        <taxon>Bacillati</taxon>
        <taxon>Cyanobacteriota</taxon>
        <taxon>Cyanophyceae</taxon>
        <taxon>Nostocales</taxon>
        <taxon>Scytonemataceae</taxon>
        <taxon>Iningainema tapete</taxon>
    </lineage>
</organism>
<dbReference type="PANTHER" id="PTHR30349">
    <property type="entry name" value="PHAGE INTEGRASE-RELATED"/>
    <property type="match status" value="1"/>
</dbReference>
<dbReference type="InterPro" id="IPR011010">
    <property type="entry name" value="DNA_brk_join_enz"/>
</dbReference>
<protein>
    <submittedName>
        <fullName evidence="4">Tyrosine-type recombinase/integrase</fullName>
    </submittedName>
</protein>
<dbReference type="Pfam" id="PF00589">
    <property type="entry name" value="Phage_integrase"/>
    <property type="match status" value="1"/>
</dbReference>
<sequence>MKPTKDRPLSVQPDEQSEFDKDIWDGRKLGADIRPSDGLTINFRTIFPLWLRQATKQYIRYSFATLSWATCKKRKDALNYFSSFLTEYHPGCLASNIERSLIINFFDYLVTRKLAEKTRLNIIVDLDTFFTLCSRNGWVDLGDKVLIYREDHPHLKKPLPRYIPQEVLEQINQYIETLPESVMRMVLVIQETGMRISELCRLKFDCLKQDSAGDWWLSYYQFKMKKDHTITISKEIVAIIQEQQNYIKNNLNSSFEYLFCGRKQMKHFIPQTKPMNPSAFTDYLKRLCKTNNICDASGKVWDLTSHQFRHSVGTRMINNGVPQHIIQRYLGHESPNMTATYAHIFDSTLKKEIAKYHGKTINILGQVVSSENPELETSDLQWFKRNVQAQALPNGSCARPIIKGQCPHANACFTCGDFRTTLEFLDLHKEQLEQTEKMIEKAKANNWQRQVEMNEQVKINLQNIISSLESDHDKDR</sequence>
<dbReference type="InterPro" id="IPR010998">
    <property type="entry name" value="Integrase_recombinase_N"/>
</dbReference>
<evidence type="ECO:0000259" key="3">
    <source>
        <dbReference type="PROSITE" id="PS51898"/>
    </source>
</evidence>
<feature type="domain" description="Tyr recombinase" evidence="3">
    <location>
        <begin position="158"/>
        <end position="354"/>
    </location>
</feature>
<dbReference type="EMBL" id="JACXAE010000105">
    <property type="protein sequence ID" value="MBD2777071.1"/>
    <property type="molecule type" value="Genomic_DNA"/>
</dbReference>
<keyword evidence="1" id="KW-0238">DNA-binding</keyword>
<accession>A0A8J6XPT4</accession>